<organism evidence="1 2">
    <name type="scientific">Myceligenerans salitolerans</name>
    <dbReference type="NCBI Taxonomy" id="1230528"/>
    <lineage>
        <taxon>Bacteria</taxon>
        <taxon>Bacillati</taxon>
        <taxon>Actinomycetota</taxon>
        <taxon>Actinomycetes</taxon>
        <taxon>Micrococcales</taxon>
        <taxon>Promicromonosporaceae</taxon>
        <taxon>Myceligenerans</taxon>
    </lineage>
</organism>
<reference evidence="2" key="2">
    <citation type="submission" date="2023-07" db="EMBL/GenBank/DDBJ databases">
        <title>Myceligenerans salitolerans sp. nov., a halotolerant actinomycete isolated from a salt lake in Xinjiang, China.</title>
        <authorList>
            <person name="Guan T."/>
        </authorList>
    </citation>
    <scope>NUCLEOTIDE SEQUENCE [LARGE SCALE GENOMIC DNA]</scope>
    <source>
        <strain evidence="2">XHU 5031</strain>
    </source>
</reference>
<accession>A0ABS3I3U0</accession>
<keyword evidence="2" id="KW-1185">Reference proteome</keyword>
<proteinExistence type="predicted"/>
<dbReference type="Proteomes" id="UP000664617">
    <property type="component" value="Unassembled WGS sequence"/>
</dbReference>
<name>A0ABS3I3U0_9MICO</name>
<evidence type="ECO:0000313" key="2">
    <source>
        <dbReference type="Proteomes" id="UP000664617"/>
    </source>
</evidence>
<dbReference type="RefSeq" id="WP_207273563.1">
    <property type="nucleotide sequence ID" value="NZ_JAFMPK010000009.1"/>
</dbReference>
<reference evidence="1 2" key="1">
    <citation type="submission" date="2021-03" db="EMBL/GenBank/DDBJ databases">
        <authorList>
            <person name="Xin L."/>
        </authorList>
    </citation>
    <scope>NUCLEOTIDE SEQUENCE [LARGE SCALE GENOMIC DNA]</scope>
    <source>
        <strain evidence="1 2">XHU 5031</strain>
    </source>
</reference>
<evidence type="ECO:0008006" key="3">
    <source>
        <dbReference type="Google" id="ProtNLM"/>
    </source>
</evidence>
<dbReference type="EMBL" id="JAFMPK010000009">
    <property type="protein sequence ID" value="MBO0607642.1"/>
    <property type="molecule type" value="Genomic_DNA"/>
</dbReference>
<comment type="caution">
    <text evidence="1">The sequence shown here is derived from an EMBL/GenBank/DDBJ whole genome shotgun (WGS) entry which is preliminary data.</text>
</comment>
<protein>
    <recommendedName>
        <fullName evidence="3">Toxin RelE</fullName>
    </recommendedName>
</protein>
<sequence>MLIDWTDDFDRWFTRLEERVDAGDDEARKTYALVRFQLTLLQELDGPPTQESKMLKQVRQSKQYPVWRLSHPYREGLAVRTIVWFADDDTAVVALFANNKAQMGDIFYASVGSRADQAIENYLRRIRSDPPQDDQEGDAS</sequence>
<gene>
    <name evidence="1" type="ORF">J0911_01190</name>
</gene>
<evidence type="ECO:0000313" key="1">
    <source>
        <dbReference type="EMBL" id="MBO0607642.1"/>
    </source>
</evidence>